<dbReference type="STRING" id="1173111.SAMN05444955_10257"/>
<dbReference type="SUPFAM" id="SSF53383">
    <property type="entry name" value="PLP-dependent transferases"/>
    <property type="match status" value="1"/>
</dbReference>
<dbReference type="OrthoDB" id="9810913at2"/>
<dbReference type="GO" id="GO:0008483">
    <property type="term" value="F:transaminase activity"/>
    <property type="evidence" value="ECO:0007669"/>
    <property type="project" value="TreeGrafter"/>
</dbReference>
<dbReference type="RefSeq" id="WP_089965434.1">
    <property type="nucleotide sequence ID" value="NZ_FOCQ01000002.1"/>
</dbReference>
<sequence>MSQIPLLDLKAQYQTIREEVRQAVDKVLDGGRYILGPEVKALEEEVAAYCGVKHAIGVANGTDALVLALDAAGIGPGDEVITTPYTFFATAEAVSRLGATPVFVDIDPQTYNIDVKQIRAKINSKTKAIIPVHIFGQPADMEEIMAIAKEHNLFVLEDAAQAMGSEYKGRKIGSWGHAATFSFFPTKNLGGYGDGGMITTNDDELARKIRSLRVHGSNPESKYYNSMIGYNSRLDELQAAILRIKLRHLDSWNDARREKAALYDELLKDTPVVTPYHADDRKHIYHLYIIQAEDREQLVGHLKENGISTGVYYSIPLHQQEVYKSLAYEEGSLPTSEYMSKRTFALPLYAELSNENIHRIVDIIKSYYANK</sequence>
<dbReference type="GO" id="GO:0000271">
    <property type="term" value="P:polysaccharide biosynthetic process"/>
    <property type="evidence" value="ECO:0007669"/>
    <property type="project" value="TreeGrafter"/>
</dbReference>
<keyword evidence="1 4" id="KW-0663">Pyridoxal phosphate</keyword>
<evidence type="ECO:0000256" key="5">
    <source>
        <dbReference type="RuleBase" id="RU004508"/>
    </source>
</evidence>
<dbReference type="Gene3D" id="3.40.640.10">
    <property type="entry name" value="Type I PLP-dependent aspartate aminotransferase-like (Major domain)"/>
    <property type="match status" value="1"/>
</dbReference>
<evidence type="ECO:0000313" key="7">
    <source>
        <dbReference type="Proteomes" id="UP000199695"/>
    </source>
</evidence>
<evidence type="ECO:0000256" key="1">
    <source>
        <dbReference type="ARBA" id="ARBA00022898"/>
    </source>
</evidence>
<keyword evidence="7" id="KW-1185">Reference proteome</keyword>
<evidence type="ECO:0000256" key="3">
    <source>
        <dbReference type="PIRSR" id="PIRSR000390-1"/>
    </source>
</evidence>
<feature type="modified residue" description="N6-(pyridoxal phosphate)lysine" evidence="4">
    <location>
        <position position="187"/>
    </location>
</feature>
<dbReference type="EMBL" id="FOCQ01000002">
    <property type="protein sequence ID" value="SEM79088.1"/>
    <property type="molecule type" value="Genomic_DNA"/>
</dbReference>
<dbReference type="InterPro" id="IPR015424">
    <property type="entry name" value="PyrdxlP-dep_Trfase"/>
</dbReference>
<accession>A0A1H8BAP9</accession>
<dbReference type="InterPro" id="IPR015421">
    <property type="entry name" value="PyrdxlP-dep_Trfase_major"/>
</dbReference>
<reference evidence="6 7" key="1">
    <citation type="submission" date="2016-10" db="EMBL/GenBank/DDBJ databases">
        <authorList>
            <person name="de Groot N.N."/>
        </authorList>
    </citation>
    <scope>NUCLEOTIDE SEQUENCE [LARGE SCALE GENOMIC DNA]</scope>
    <source>
        <strain evidence="6 7">DSM 46701</strain>
    </source>
</reference>
<dbReference type="PIRSF" id="PIRSF000390">
    <property type="entry name" value="PLP_StrS"/>
    <property type="match status" value="1"/>
</dbReference>
<dbReference type="PANTHER" id="PTHR30244:SF36">
    <property type="entry name" value="3-OXO-GLUCOSE-6-PHOSPHATE:GLUTAMATE AMINOTRANSFERASE"/>
    <property type="match status" value="1"/>
</dbReference>
<evidence type="ECO:0000256" key="2">
    <source>
        <dbReference type="ARBA" id="ARBA00037999"/>
    </source>
</evidence>
<dbReference type="Gene3D" id="3.90.1150.10">
    <property type="entry name" value="Aspartate Aminotransferase, domain 1"/>
    <property type="match status" value="1"/>
</dbReference>
<dbReference type="InterPro" id="IPR015422">
    <property type="entry name" value="PyrdxlP-dep_Trfase_small"/>
</dbReference>
<feature type="active site" description="Proton acceptor" evidence="3">
    <location>
        <position position="187"/>
    </location>
</feature>
<dbReference type="FunFam" id="3.40.640.10:FF:000089">
    <property type="entry name" value="Aminotransferase, DegT/DnrJ/EryC1/StrS family"/>
    <property type="match status" value="1"/>
</dbReference>
<gene>
    <name evidence="6" type="ORF">SAMN05444955_10257</name>
</gene>
<dbReference type="GO" id="GO:0030170">
    <property type="term" value="F:pyridoxal phosphate binding"/>
    <property type="evidence" value="ECO:0007669"/>
    <property type="project" value="UniProtKB-ARBA"/>
</dbReference>
<dbReference type="AlphaFoldDB" id="A0A1H8BAP9"/>
<evidence type="ECO:0000256" key="4">
    <source>
        <dbReference type="PIRSR" id="PIRSR000390-2"/>
    </source>
</evidence>
<dbReference type="Pfam" id="PF01041">
    <property type="entry name" value="DegT_DnrJ_EryC1"/>
    <property type="match status" value="1"/>
</dbReference>
<organism evidence="6 7">
    <name type="scientific">Lihuaxuella thermophila</name>
    <dbReference type="NCBI Taxonomy" id="1173111"/>
    <lineage>
        <taxon>Bacteria</taxon>
        <taxon>Bacillati</taxon>
        <taxon>Bacillota</taxon>
        <taxon>Bacilli</taxon>
        <taxon>Bacillales</taxon>
        <taxon>Thermoactinomycetaceae</taxon>
        <taxon>Lihuaxuella</taxon>
    </lineage>
</organism>
<protein>
    <submittedName>
        <fullName evidence="6">dTDP-4-amino-4,6-dideoxygalactose transaminase</fullName>
    </submittedName>
</protein>
<dbReference type="CDD" id="cd00616">
    <property type="entry name" value="AHBA_syn"/>
    <property type="match status" value="1"/>
</dbReference>
<evidence type="ECO:0000313" key="6">
    <source>
        <dbReference type="EMBL" id="SEM79088.1"/>
    </source>
</evidence>
<dbReference type="InterPro" id="IPR000653">
    <property type="entry name" value="DegT/StrS_aminotransferase"/>
</dbReference>
<name>A0A1H8BAP9_9BACL</name>
<dbReference type="PANTHER" id="PTHR30244">
    <property type="entry name" value="TRANSAMINASE"/>
    <property type="match status" value="1"/>
</dbReference>
<proteinExistence type="inferred from homology"/>
<comment type="similarity">
    <text evidence="2 5">Belongs to the DegT/DnrJ/EryC1 family.</text>
</comment>
<dbReference type="Proteomes" id="UP000199695">
    <property type="component" value="Unassembled WGS sequence"/>
</dbReference>